<keyword evidence="3" id="KW-1185">Reference proteome</keyword>
<protein>
    <submittedName>
        <fullName evidence="2">Uncharacterized protein</fullName>
    </submittedName>
</protein>
<name>A0A699YG24_HAELA</name>
<evidence type="ECO:0000313" key="3">
    <source>
        <dbReference type="Proteomes" id="UP000485058"/>
    </source>
</evidence>
<dbReference type="Proteomes" id="UP000485058">
    <property type="component" value="Unassembled WGS sequence"/>
</dbReference>
<sequence>MPSNWIPSPSQKVILCGSECTSLAGARTTRLTCRALVPADRNPTPGNQNPAMSQTRATPTNRK</sequence>
<dbReference type="AlphaFoldDB" id="A0A699YG24"/>
<gene>
    <name evidence="2" type="ORF">HaLaN_04220</name>
</gene>
<evidence type="ECO:0000313" key="2">
    <source>
        <dbReference type="EMBL" id="GFH09130.1"/>
    </source>
</evidence>
<accession>A0A699YG24</accession>
<feature type="compositionally biased region" description="Polar residues" evidence="1">
    <location>
        <begin position="44"/>
        <end position="63"/>
    </location>
</feature>
<organism evidence="2 3">
    <name type="scientific">Haematococcus lacustris</name>
    <name type="common">Green alga</name>
    <name type="synonym">Haematococcus pluvialis</name>
    <dbReference type="NCBI Taxonomy" id="44745"/>
    <lineage>
        <taxon>Eukaryota</taxon>
        <taxon>Viridiplantae</taxon>
        <taxon>Chlorophyta</taxon>
        <taxon>core chlorophytes</taxon>
        <taxon>Chlorophyceae</taxon>
        <taxon>CS clade</taxon>
        <taxon>Chlamydomonadales</taxon>
        <taxon>Haematococcaceae</taxon>
        <taxon>Haematococcus</taxon>
    </lineage>
</organism>
<reference evidence="2 3" key="1">
    <citation type="submission" date="2020-02" db="EMBL/GenBank/DDBJ databases">
        <title>Draft genome sequence of Haematococcus lacustris strain NIES-144.</title>
        <authorList>
            <person name="Morimoto D."/>
            <person name="Nakagawa S."/>
            <person name="Yoshida T."/>
            <person name="Sawayama S."/>
        </authorList>
    </citation>
    <scope>NUCLEOTIDE SEQUENCE [LARGE SCALE GENOMIC DNA]</scope>
    <source>
        <strain evidence="2 3">NIES-144</strain>
    </source>
</reference>
<evidence type="ECO:0000256" key="1">
    <source>
        <dbReference type="SAM" id="MobiDB-lite"/>
    </source>
</evidence>
<dbReference type="EMBL" id="BLLF01000211">
    <property type="protein sequence ID" value="GFH09130.1"/>
    <property type="molecule type" value="Genomic_DNA"/>
</dbReference>
<proteinExistence type="predicted"/>
<feature type="region of interest" description="Disordered" evidence="1">
    <location>
        <begin position="37"/>
        <end position="63"/>
    </location>
</feature>
<comment type="caution">
    <text evidence="2">The sequence shown here is derived from an EMBL/GenBank/DDBJ whole genome shotgun (WGS) entry which is preliminary data.</text>
</comment>